<keyword evidence="2" id="KW-1185">Reference proteome</keyword>
<dbReference type="STRING" id="573570.F7310_10025"/>
<accession>A0A1L4BV05</accession>
<dbReference type="Proteomes" id="UP000184222">
    <property type="component" value="Chromosome"/>
</dbReference>
<reference evidence="1 2" key="1">
    <citation type="journal article" date="2016" name="Appl. Environ. Microbiol.">
        <title>Whole genome relationships among Francisella bacteria of diverse origin define new species and provide specific regions for detection.</title>
        <authorList>
            <person name="Challacombe J.F."/>
            <person name="Petersen J.M."/>
            <person name="Gallegos-Graves V."/>
            <person name="Hodge D."/>
            <person name="Pillai S."/>
            <person name="Kuske C.R."/>
        </authorList>
    </citation>
    <scope>NUCLEOTIDE SEQUENCE [LARGE SCALE GENOMIC DNA]</scope>
    <source>
        <strain evidence="2">TX07-7310</strain>
    </source>
</reference>
<evidence type="ECO:0000313" key="1">
    <source>
        <dbReference type="EMBL" id="API87666.1"/>
    </source>
</evidence>
<dbReference type="RefSeq" id="WP_072713443.1">
    <property type="nucleotide sequence ID" value="NZ_CP016796.1"/>
</dbReference>
<protein>
    <submittedName>
        <fullName evidence="1">Uncharacterized protein</fullName>
    </submittedName>
</protein>
<dbReference type="EMBL" id="CP016796">
    <property type="protein sequence ID" value="API87666.1"/>
    <property type="molecule type" value="Genomic_DNA"/>
</dbReference>
<proteinExistence type="predicted"/>
<name>A0A1L4BV05_9GAMM</name>
<dbReference type="AlphaFoldDB" id="A0A1L4BV05"/>
<organism evidence="1 2">
    <name type="scientific">Francisella uliginis</name>
    <dbReference type="NCBI Taxonomy" id="573570"/>
    <lineage>
        <taxon>Bacteria</taxon>
        <taxon>Pseudomonadati</taxon>
        <taxon>Pseudomonadota</taxon>
        <taxon>Gammaproteobacteria</taxon>
        <taxon>Thiotrichales</taxon>
        <taxon>Francisellaceae</taxon>
        <taxon>Francisella</taxon>
    </lineage>
</organism>
<evidence type="ECO:0000313" key="2">
    <source>
        <dbReference type="Proteomes" id="UP000184222"/>
    </source>
</evidence>
<sequence length="466" mass="55061">MNELSSNKNITVKEMMSALNQLQTQVEKDFKNYTSCLYSSKIKTHFPHMLTPTFQGCYIKISDCYLEDDSNYIDIEQQVGIDILEQQQVLYSSMSTRILPFDVISVENQFHGVELTFAAKSEYFSLQDNNFSFWLHSDYMPIEQLVNIYRKLNNIDKLSLKIEFADDSVLDKKVDISCGYDYVQHSNQRFRQNLADPRLQFRINVNLHQHFSQKIKSIRLLVQGFSIEELYEDQLNDLFHTNLIPVVNQYQTISDSFVMDGDYEVYWLNGKEKINADFYIHEVLTVYADKQPLAPIDYKVIYKDGRVGLEFNQISQVFNKTISADIYVSHKLDQALMNNYHKARVKWLNQNISTYKLEVKSLITTSDSLYEAHLIEPLLKILKIPHIHRWQLQDWKGLLKFTDISALVDIQPWLNDITIDEQMQTSLYFKSVSENYHDWVRFYLRQLEVFLQKNTKHNFRLKGVFQ</sequence>
<gene>
    <name evidence="1" type="ORF">F7310_10025</name>
</gene>
<dbReference type="OrthoDB" id="5603172at2"/>
<dbReference type="KEGG" id="frx:F7310_10025"/>
<dbReference type="NCBIfam" id="NF041246">
    <property type="entry name" value="T6SS_IglH_TssF"/>
    <property type="match status" value="1"/>
</dbReference>